<dbReference type="EMBL" id="SNVJ01000004">
    <property type="protein sequence ID" value="MXP63028.1"/>
    <property type="molecule type" value="Genomic_DNA"/>
</dbReference>
<organism evidence="2 3">
    <name type="scientific">Teichococcus coralli</name>
    <dbReference type="NCBI Taxonomy" id="2545983"/>
    <lineage>
        <taxon>Bacteria</taxon>
        <taxon>Pseudomonadati</taxon>
        <taxon>Pseudomonadota</taxon>
        <taxon>Alphaproteobacteria</taxon>
        <taxon>Acetobacterales</taxon>
        <taxon>Roseomonadaceae</taxon>
        <taxon>Roseomonas</taxon>
    </lineage>
</organism>
<dbReference type="RefSeq" id="WP_160936144.1">
    <property type="nucleotide sequence ID" value="NZ_SNVJ01000004.1"/>
</dbReference>
<dbReference type="OrthoDB" id="9962732at2"/>
<comment type="caution">
    <text evidence="2">The sequence shown here is derived from an EMBL/GenBank/DDBJ whole genome shotgun (WGS) entry which is preliminary data.</text>
</comment>
<reference evidence="2 3" key="1">
    <citation type="submission" date="2019-03" db="EMBL/GenBank/DDBJ databases">
        <title>Roseomonas sp. a novel Roseomonas species isolated from Sea whip Gorgonian.</title>
        <authorList>
            <person name="Li F."/>
            <person name="Pan X."/>
            <person name="Huang S."/>
            <person name="Li Z."/>
            <person name="Meng B."/>
        </authorList>
    </citation>
    <scope>NUCLEOTIDE SEQUENCE [LARGE SCALE GENOMIC DNA]</scope>
    <source>
        <strain evidence="2 3">M0104</strain>
    </source>
</reference>
<proteinExistence type="predicted"/>
<sequence>MQKLSSTDLHDAGRVRFGAGMRASSGPATGLPALPTASRRPASGSSALRLPPAAVADAGRVRLGAGMRRG</sequence>
<protein>
    <submittedName>
        <fullName evidence="2">Uncharacterized protein</fullName>
    </submittedName>
</protein>
<accession>A0A845B907</accession>
<evidence type="ECO:0000313" key="3">
    <source>
        <dbReference type="Proteomes" id="UP000460715"/>
    </source>
</evidence>
<feature type="region of interest" description="Disordered" evidence="1">
    <location>
        <begin position="1"/>
        <end position="70"/>
    </location>
</feature>
<gene>
    <name evidence="2" type="ORF">E0493_06630</name>
</gene>
<evidence type="ECO:0000313" key="2">
    <source>
        <dbReference type="EMBL" id="MXP63028.1"/>
    </source>
</evidence>
<keyword evidence="3" id="KW-1185">Reference proteome</keyword>
<evidence type="ECO:0000256" key="1">
    <source>
        <dbReference type="SAM" id="MobiDB-lite"/>
    </source>
</evidence>
<dbReference type="Proteomes" id="UP000460715">
    <property type="component" value="Unassembled WGS sequence"/>
</dbReference>
<name>A0A845B907_9PROT</name>
<dbReference type="AlphaFoldDB" id="A0A845B907"/>